<sequence length="111" mass="12454">MPPGRPQTEPPRRAEPAGTLCRLSRCTVHRRRASPVRRGDPHASRRPSLRRSPTQADDLPSSNPTRLVKIRTLSRTRSPSIQRPITSSTSRKTVCPYALEASFCLIDLLMN</sequence>
<evidence type="ECO:0000313" key="2">
    <source>
        <dbReference type="EMBL" id="JAD27359.1"/>
    </source>
</evidence>
<name>A0A0A8YLX1_ARUDO</name>
<feature type="region of interest" description="Disordered" evidence="1">
    <location>
        <begin position="1"/>
        <end position="69"/>
    </location>
</feature>
<accession>A0A0A8YLX1</accession>
<proteinExistence type="predicted"/>
<reference evidence="2" key="1">
    <citation type="submission" date="2014-09" db="EMBL/GenBank/DDBJ databases">
        <authorList>
            <person name="Magalhaes I.L.F."/>
            <person name="Oliveira U."/>
            <person name="Santos F.R."/>
            <person name="Vidigal T.H.D.A."/>
            <person name="Brescovit A.D."/>
            <person name="Santos A.J."/>
        </authorList>
    </citation>
    <scope>NUCLEOTIDE SEQUENCE</scope>
    <source>
        <tissue evidence="2">Shoot tissue taken approximately 20 cm above the soil surface</tissue>
    </source>
</reference>
<organism evidence="2">
    <name type="scientific">Arundo donax</name>
    <name type="common">Giant reed</name>
    <name type="synonym">Donax arundinaceus</name>
    <dbReference type="NCBI Taxonomy" id="35708"/>
    <lineage>
        <taxon>Eukaryota</taxon>
        <taxon>Viridiplantae</taxon>
        <taxon>Streptophyta</taxon>
        <taxon>Embryophyta</taxon>
        <taxon>Tracheophyta</taxon>
        <taxon>Spermatophyta</taxon>
        <taxon>Magnoliopsida</taxon>
        <taxon>Liliopsida</taxon>
        <taxon>Poales</taxon>
        <taxon>Poaceae</taxon>
        <taxon>PACMAD clade</taxon>
        <taxon>Arundinoideae</taxon>
        <taxon>Arundineae</taxon>
        <taxon>Arundo</taxon>
    </lineage>
</organism>
<dbReference type="EMBL" id="GBRH01270536">
    <property type="protein sequence ID" value="JAD27359.1"/>
    <property type="molecule type" value="Transcribed_RNA"/>
</dbReference>
<reference evidence="2" key="2">
    <citation type="journal article" date="2015" name="Data Brief">
        <title>Shoot transcriptome of the giant reed, Arundo donax.</title>
        <authorList>
            <person name="Barrero R.A."/>
            <person name="Guerrero F.D."/>
            <person name="Moolhuijzen P."/>
            <person name="Goolsby J.A."/>
            <person name="Tidwell J."/>
            <person name="Bellgard S.E."/>
            <person name="Bellgard M.I."/>
        </authorList>
    </citation>
    <scope>NUCLEOTIDE SEQUENCE</scope>
    <source>
        <tissue evidence="2">Shoot tissue taken approximately 20 cm above the soil surface</tissue>
    </source>
</reference>
<evidence type="ECO:0000256" key="1">
    <source>
        <dbReference type="SAM" id="MobiDB-lite"/>
    </source>
</evidence>
<feature type="compositionally biased region" description="Polar residues" evidence="1">
    <location>
        <begin position="51"/>
        <end position="65"/>
    </location>
</feature>
<dbReference type="AlphaFoldDB" id="A0A0A8YLX1"/>
<protein>
    <submittedName>
        <fullName evidence="2">Uncharacterized protein</fullName>
    </submittedName>
</protein>